<evidence type="ECO:0000256" key="2">
    <source>
        <dbReference type="ARBA" id="ARBA00022748"/>
    </source>
</evidence>
<dbReference type="PANTHER" id="PTHR43653:SF4">
    <property type="entry name" value="CYTOCHROME C BIOGENESIS CCMF N-TERMINAL-LIKE MITOCHONDRIAL PROTEIN 1-RELATED"/>
    <property type="match status" value="1"/>
</dbReference>
<feature type="transmembrane region" description="Helical" evidence="3">
    <location>
        <begin position="238"/>
        <end position="257"/>
    </location>
</feature>
<dbReference type="PANTHER" id="PTHR43653">
    <property type="entry name" value="CYTOCHROME C ASSEMBLY PROTEIN-RELATED"/>
    <property type="match status" value="1"/>
</dbReference>
<keyword evidence="3" id="KW-1133">Transmembrane helix</keyword>
<dbReference type="GO" id="GO:0016829">
    <property type="term" value="F:lyase activity"/>
    <property type="evidence" value="ECO:0007669"/>
    <property type="project" value="UniProtKB-KW"/>
</dbReference>
<feature type="transmembrane region" description="Helical" evidence="3">
    <location>
        <begin position="125"/>
        <end position="142"/>
    </location>
</feature>
<accession>A0A679ENV9</accession>
<feature type="transmembrane region" description="Helical" evidence="3">
    <location>
        <begin position="348"/>
        <end position="367"/>
    </location>
</feature>
<keyword evidence="5" id="KW-0496">Mitochondrion</keyword>
<evidence type="ECO:0000259" key="4">
    <source>
        <dbReference type="Pfam" id="PF01578"/>
    </source>
</evidence>
<keyword evidence="5" id="KW-0456">Lyase</keyword>
<dbReference type="InterPro" id="IPR003567">
    <property type="entry name" value="Cyt_c_biogenesis"/>
</dbReference>
<feature type="transmembrane region" description="Helical" evidence="3">
    <location>
        <begin position="456"/>
        <end position="477"/>
    </location>
</feature>
<proteinExistence type="inferred from homology"/>
<dbReference type="AlphaFoldDB" id="A0A679ENV9"/>
<feature type="transmembrane region" description="Helical" evidence="3">
    <location>
        <begin position="307"/>
        <end position="327"/>
    </location>
</feature>
<dbReference type="PRINTS" id="PR01410">
    <property type="entry name" value="CCBIOGENESIS"/>
</dbReference>
<feature type="transmembrane region" description="Helical" evidence="3">
    <location>
        <begin position="69"/>
        <end position="89"/>
    </location>
</feature>
<keyword evidence="3" id="KW-0472">Membrane</keyword>
<feature type="transmembrane region" description="Helical" evidence="3">
    <location>
        <begin position="183"/>
        <end position="205"/>
    </location>
</feature>
<evidence type="ECO:0000256" key="1">
    <source>
        <dbReference type="ARBA" id="ARBA00009186"/>
    </source>
</evidence>
<evidence type="ECO:0000313" key="5">
    <source>
        <dbReference type="EMBL" id="BBQ05371.2"/>
    </source>
</evidence>
<gene>
    <name evidence="5" type="primary">ccmF</name>
</gene>
<reference evidence="5" key="1">
    <citation type="submission" date="2019-12" db="EMBL/GenBank/DDBJ databases">
        <title>Mitochondrial genomes of Hemiarma marina and Leucocryptos marina revised the evolution of cytochrome c maturation in Cryptista.</title>
        <authorList>
            <person name="Nishimura Y."/>
            <person name="Kume K."/>
            <person name="Sonehara K."/>
            <person name="Tanifuji G."/>
            <person name="Shiratori T."/>
            <person name="Ishida K."/>
            <person name="Hashimoto T."/>
            <person name="Inagaki Y."/>
            <person name="Ohkuma M."/>
        </authorList>
    </citation>
    <scope>NUCLEOTIDE SEQUENCE</scope>
    <source>
        <strain evidence="5">SRT149</strain>
    </source>
</reference>
<geneLocation type="mitochondrion" evidence="5"/>
<dbReference type="GO" id="GO:0017004">
    <property type="term" value="P:cytochrome complex assembly"/>
    <property type="evidence" value="ECO:0007669"/>
    <property type="project" value="UniProtKB-KW"/>
</dbReference>
<organism evidence="5">
    <name type="scientific">Hemiarma marina</name>
    <dbReference type="NCBI Taxonomy" id="1848298"/>
    <lineage>
        <taxon>Eukaryota</taxon>
        <taxon>Cryptophyceae</taxon>
        <taxon>Cyathomonadacea</taxon>
        <taxon>Goniomonadaceae</taxon>
    </lineage>
</organism>
<comment type="similarity">
    <text evidence="1">Belongs to the CcmF/CycK/Ccl1/NrfE/CcsA family.</text>
</comment>
<dbReference type="GO" id="GO:0020037">
    <property type="term" value="F:heme binding"/>
    <property type="evidence" value="ECO:0007669"/>
    <property type="project" value="InterPro"/>
</dbReference>
<evidence type="ECO:0000256" key="3">
    <source>
        <dbReference type="SAM" id="Phobius"/>
    </source>
</evidence>
<dbReference type="EMBL" id="LC515367">
    <property type="protein sequence ID" value="BBQ05371.2"/>
    <property type="molecule type" value="Genomic_DNA"/>
</dbReference>
<keyword evidence="2" id="KW-0201">Cytochrome c-type biogenesis</keyword>
<protein>
    <submittedName>
        <fullName evidence="5">Heme lyase CcmF</fullName>
    </submittedName>
</protein>
<dbReference type="GO" id="GO:0015232">
    <property type="term" value="F:heme transmembrane transporter activity"/>
    <property type="evidence" value="ECO:0007669"/>
    <property type="project" value="InterPro"/>
</dbReference>
<keyword evidence="3" id="KW-0812">Transmembrane</keyword>
<feature type="transmembrane region" description="Helical" evidence="3">
    <location>
        <begin position="277"/>
        <end position="295"/>
    </location>
</feature>
<sequence>MIVSFFENAMTWLQGPGIRVGTGFCISFGWMTVFGMLITFFASLLTIFKRKWKNKESKIASYSDIPTSWAWIRWILAFGPWFGILVFYVSQWKGEQLWFQNYATHDERLIGTGASYGSFWSNHEGSWMLWLGLVMVLLAFGSQKVDLSNTSFFYPEKKEDKKNRSETAQFPQGLHASIFWKHAWYYFQIPGLFWAYNLIISSPFLRMSVVYDEPFDYANGLGLVPALQDTALACHPPLLFFGLAFCALIWYLGMILFSKETSAYPIYAQKVFLWYEWAIGCTFGILTVGLAWGGFWAYSELGWGSYWFWDPVENAGLLPWLVVACLFHRQVQRKRSIQVEKNLIENHGLWIIGGISLWPLSLFSTWGVRSGIFTSVHSFAAETSKTFALISLVSFFVFLWCFYATIALLRKSNVRHPKGKYLQQGLWVGLFFILWVAFGTYGPILWTVLGQDELHVGAAFFNPWVGAVGIVLGWLLIQSNIQSQKRARK</sequence>
<feature type="domain" description="Cytochrome c assembly protein" evidence="4">
    <location>
        <begin position="213"/>
        <end position="364"/>
    </location>
</feature>
<feature type="transmembrane region" description="Helical" evidence="3">
    <location>
        <begin position="20"/>
        <end position="48"/>
    </location>
</feature>
<dbReference type="InterPro" id="IPR002541">
    <property type="entry name" value="Cyt_c_assembly"/>
</dbReference>
<dbReference type="GO" id="GO:0016020">
    <property type="term" value="C:membrane"/>
    <property type="evidence" value="ECO:0007669"/>
    <property type="project" value="InterPro"/>
</dbReference>
<feature type="transmembrane region" description="Helical" evidence="3">
    <location>
        <begin position="387"/>
        <end position="409"/>
    </location>
</feature>
<feature type="transmembrane region" description="Helical" evidence="3">
    <location>
        <begin position="421"/>
        <end position="444"/>
    </location>
</feature>
<name>A0A679ENV9_9CRYP</name>
<dbReference type="Pfam" id="PF01578">
    <property type="entry name" value="Cytochrom_C_asm"/>
    <property type="match status" value="1"/>
</dbReference>